<dbReference type="SUPFAM" id="SSF75005">
    <property type="entry name" value="Arabinanase/levansucrase/invertase"/>
    <property type="match status" value="2"/>
</dbReference>
<proteinExistence type="predicted"/>
<dbReference type="InterPro" id="IPR023296">
    <property type="entry name" value="Glyco_hydro_beta-prop_sf"/>
</dbReference>
<dbReference type="Gene3D" id="2.115.10.20">
    <property type="entry name" value="Glycosyl hydrolase domain, family 43"/>
    <property type="match status" value="1"/>
</dbReference>
<accession>A0ABN6LJY7</accession>
<evidence type="ECO:0000313" key="2">
    <source>
        <dbReference type="Proteomes" id="UP001354989"/>
    </source>
</evidence>
<organism evidence="1 2">
    <name type="scientific">Persicobacter psychrovividus</name>
    <dbReference type="NCBI Taxonomy" id="387638"/>
    <lineage>
        <taxon>Bacteria</taxon>
        <taxon>Pseudomonadati</taxon>
        <taxon>Bacteroidota</taxon>
        <taxon>Cytophagia</taxon>
        <taxon>Cytophagales</taxon>
        <taxon>Persicobacteraceae</taxon>
        <taxon>Persicobacter</taxon>
    </lineage>
</organism>
<gene>
    <name evidence="1" type="ORF">PEPS_45690</name>
</gene>
<evidence type="ECO:0000313" key="1">
    <source>
        <dbReference type="EMBL" id="BDD02289.1"/>
    </source>
</evidence>
<keyword evidence="2" id="KW-1185">Reference proteome</keyword>
<evidence type="ECO:0008006" key="3">
    <source>
        <dbReference type="Google" id="ProtNLM"/>
    </source>
</evidence>
<geneLocation type="plasmid" evidence="1 2">
    <name>pPP8</name>
</geneLocation>
<protein>
    <recommendedName>
        <fullName evidence="3">Sucrase</fullName>
    </recommendedName>
</protein>
<reference evidence="1 2" key="1">
    <citation type="submission" date="2021-12" db="EMBL/GenBank/DDBJ databases">
        <title>Genome sequencing of bacteria with rrn-lacking chromosome and rrn-plasmid.</title>
        <authorList>
            <person name="Anda M."/>
            <person name="Iwasaki W."/>
        </authorList>
    </citation>
    <scope>NUCLEOTIDE SEQUENCE [LARGE SCALE GENOMIC DNA]</scope>
    <source>
        <strain evidence="1 2">NBRC 101262</strain>
        <plasmid evidence="1 2">pPP8</plasmid>
    </source>
</reference>
<dbReference type="CDD" id="cd08994">
    <property type="entry name" value="GH43_62_32_68_117_130-like"/>
    <property type="match status" value="1"/>
</dbReference>
<dbReference type="EMBL" id="AP025300">
    <property type="protein sequence ID" value="BDD02289.1"/>
    <property type="molecule type" value="Genomic_DNA"/>
</dbReference>
<sequence length="369" mass="42088">MTKLNAAYIFFIFGILIPQCALSQGSGLDFSKVLPDSFNKKNIIEEEDYNVWGTNIIKGKDDKFHAIYSRWPKSRGHHGWVTHSEIAHAVSDELSGPYVFKNLVLAPRGNQYWDGDCTHNPHVLEYEGKYYLYHMGNRGSGYWDNTPEDRMPMMKDKEWWVNRNHQRIGLAVTDDLNGEWERFDQPLVDIDETKRMVSTPVVSIRPDGKFLMVYKYVVEQEGVHGGRVIHSTALSSTPTGPFVDTGIPFIETKESTFALDDHVEWFQDGQYYCMGKDHDGSLTSFGKGTMVLYVSDERGMDWQLAKQPLVLKAGKLLWSDGTVTLCQRTSDMPKLYFEKGIPKALIIAVLPKGSEFSFSLVIPFYNNDL</sequence>
<name>A0ABN6LJY7_9BACT</name>
<dbReference type="Proteomes" id="UP001354989">
    <property type="component" value="Plasmid pPP8"/>
</dbReference>
<dbReference type="RefSeq" id="WP_338399542.1">
    <property type="nucleotide sequence ID" value="NZ_AP025300.1"/>
</dbReference>
<keyword evidence="1" id="KW-0614">Plasmid</keyword>